<feature type="domain" description="Acyclic terpene utilisation N-terminal" evidence="1">
    <location>
        <begin position="11"/>
        <end position="448"/>
    </location>
</feature>
<reference evidence="3 4" key="1">
    <citation type="journal article" date="2014" name="PLoS ONE">
        <title>De novo Genome Assembly of the Fungal Plant Pathogen Pyrenophora semeniperda.</title>
        <authorList>
            <person name="Soliai M.M."/>
            <person name="Meyer S.E."/>
            <person name="Udall J.A."/>
            <person name="Elzinga D.E."/>
            <person name="Hermansen R.A."/>
            <person name="Bodily P.M."/>
            <person name="Hart A.A."/>
            <person name="Coleman C.E."/>
        </authorList>
    </citation>
    <scope>NUCLEOTIDE SEQUENCE [LARGE SCALE GENOMIC DNA]</scope>
    <source>
        <strain evidence="3 4">CCB06</strain>
        <tissue evidence="3">Mycelium</tissue>
    </source>
</reference>
<name>A0A3M7ME93_9PLEO</name>
<evidence type="ECO:0000259" key="1">
    <source>
        <dbReference type="Pfam" id="PF07287"/>
    </source>
</evidence>
<sequence length="604" mass="66093">MSVIMNAKRPVRIANCSGAAGDPGDHMLAQAQAGPVDFITGDYLAEVNLAWYVEPYRDGTHPGYVPTALDGLTKSLDLIYERKIKVVINGGGLNPKGLAESVRDLAVAKGCPLCVAYVEGDNLFAKLPQLLGSGSLVHLDSDNDQVKLTGNSRTFPPEDTSDIVSANAYIGARAIRAGLDAGADIIICGRVADASPVIAAAAHWFRWADDAYSELAGALLAGHLIECSTYVTGGNFAGFDRYKPEDLLDLACPIAEIDASGACVITRHDALRGYVTTDSVKCQLLYELQGNLYLNSDVKADLTNVRVSQTGENRLAIYYKGGFQGEFTINATGLNTPLKYDLQELQVRNKLKKWNVLNSLDVLEFQRLGAPVENPSSQHSSTTSLRIFVQARKKEDVQKVFQAWAYSGMQHFPGMHSTLDFRTIMEPKSFLSYYPAVVHQKETPQRVVFLDMGGKSTKESLTIPGEPPVSEPLLERRNFDPSGNDIGSDLEEVTVPLGRVALARSGDKGTNVNIGIFPRDEKAWPWLRAFLTRKRMETLMGDDWDTDEMFVERVEFPNIHAVHFVIYGALRNGVSSSARLDVLGKGFGEFISAVHVSVPKDYVI</sequence>
<dbReference type="InterPro" id="IPR010839">
    <property type="entry name" value="AtuA_N"/>
</dbReference>
<dbReference type="Proteomes" id="UP000265663">
    <property type="component" value="Unassembled WGS sequence"/>
</dbReference>
<protein>
    <submittedName>
        <fullName evidence="3">DUF1446 domain-containing</fullName>
    </submittedName>
</protein>
<keyword evidence="4" id="KW-1185">Reference proteome</keyword>
<organism evidence="3 4">
    <name type="scientific">Pyrenophora seminiperda CCB06</name>
    <dbReference type="NCBI Taxonomy" id="1302712"/>
    <lineage>
        <taxon>Eukaryota</taxon>
        <taxon>Fungi</taxon>
        <taxon>Dikarya</taxon>
        <taxon>Ascomycota</taxon>
        <taxon>Pezizomycotina</taxon>
        <taxon>Dothideomycetes</taxon>
        <taxon>Pleosporomycetidae</taxon>
        <taxon>Pleosporales</taxon>
        <taxon>Pleosporineae</taxon>
        <taxon>Pleosporaceae</taxon>
        <taxon>Pyrenophora</taxon>
    </lineage>
</organism>
<dbReference type="AlphaFoldDB" id="A0A3M7ME93"/>
<proteinExistence type="predicted"/>
<dbReference type="OrthoDB" id="10265871at2759"/>
<evidence type="ECO:0000259" key="2">
    <source>
        <dbReference type="Pfam" id="PF23544"/>
    </source>
</evidence>
<evidence type="ECO:0000313" key="4">
    <source>
        <dbReference type="Proteomes" id="UP000265663"/>
    </source>
</evidence>
<dbReference type="PANTHER" id="PTHR47585">
    <property type="match status" value="1"/>
</dbReference>
<dbReference type="InterPro" id="IPR056362">
    <property type="entry name" value="AtuA-like_ferredoxin_dom"/>
</dbReference>
<feature type="domain" description="AtuA-like ferredoxin-fold" evidence="2">
    <location>
        <begin position="495"/>
        <end position="596"/>
    </location>
</feature>
<accession>A0A3M7ME93</accession>
<dbReference type="PANTHER" id="PTHR47585:SF1">
    <property type="entry name" value="DUF1446 DOMAIN-CONTAINING PROTEIN"/>
    <property type="match status" value="1"/>
</dbReference>
<dbReference type="Pfam" id="PF23544">
    <property type="entry name" value="AtuA_ferredoxin"/>
    <property type="match status" value="1"/>
</dbReference>
<dbReference type="EMBL" id="KE747834">
    <property type="protein sequence ID" value="RMZ72856.1"/>
    <property type="molecule type" value="Genomic_DNA"/>
</dbReference>
<gene>
    <name evidence="3" type="ORF">GMOD_00009908</name>
</gene>
<evidence type="ECO:0000313" key="3">
    <source>
        <dbReference type="EMBL" id="RMZ72856.1"/>
    </source>
</evidence>
<dbReference type="Pfam" id="PF07287">
    <property type="entry name" value="AtuA"/>
    <property type="match status" value="1"/>
</dbReference>